<dbReference type="AlphaFoldDB" id="A0AA40F3V6"/>
<dbReference type="Proteomes" id="UP001172155">
    <property type="component" value="Unassembled WGS sequence"/>
</dbReference>
<reference evidence="2" key="1">
    <citation type="submission" date="2023-06" db="EMBL/GenBank/DDBJ databases">
        <title>Genome-scale phylogeny and comparative genomics of the fungal order Sordariales.</title>
        <authorList>
            <consortium name="Lawrence Berkeley National Laboratory"/>
            <person name="Hensen N."/>
            <person name="Bonometti L."/>
            <person name="Westerberg I."/>
            <person name="Brannstrom I.O."/>
            <person name="Guillou S."/>
            <person name="Cros-Aarteil S."/>
            <person name="Calhoun S."/>
            <person name="Haridas S."/>
            <person name="Kuo A."/>
            <person name="Mondo S."/>
            <person name="Pangilinan J."/>
            <person name="Riley R."/>
            <person name="LaButti K."/>
            <person name="Andreopoulos B."/>
            <person name="Lipzen A."/>
            <person name="Chen C."/>
            <person name="Yanf M."/>
            <person name="Daum C."/>
            <person name="Ng V."/>
            <person name="Clum A."/>
            <person name="Steindorff A."/>
            <person name="Ohm R."/>
            <person name="Martin F."/>
            <person name="Silar P."/>
            <person name="Natvig D."/>
            <person name="Lalanne C."/>
            <person name="Gautier V."/>
            <person name="Ament-velasquez S.L."/>
            <person name="Kruys A."/>
            <person name="Hutchinson M.I."/>
            <person name="Powell A.J."/>
            <person name="Barry K."/>
            <person name="Miller A.N."/>
            <person name="Grigoriev I.V."/>
            <person name="Debuchy R."/>
            <person name="Gladieux P."/>
            <person name="Thoren M.H."/>
            <person name="Johannesson H."/>
        </authorList>
    </citation>
    <scope>NUCLEOTIDE SEQUENCE</scope>
    <source>
        <strain evidence="2">SMH3187-1</strain>
    </source>
</reference>
<dbReference type="EMBL" id="JAUKUD010000002">
    <property type="protein sequence ID" value="KAK0750753.1"/>
    <property type="molecule type" value="Genomic_DNA"/>
</dbReference>
<accession>A0AA40F3V6</accession>
<proteinExistence type="predicted"/>
<name>A0AA40F3V6_9PEZI</name>
<feature type="region of interest" description="Disordered" evidence="1">
    <location>
        <begin position="1"/>
        <end position="23"/>
    </location>
</feature>
<protein>
    <submittedName>
        <fullName evidence="2">Uncharacterized protein</fullName>
    </submittedName>
</protein>
<feature type="compositionally biased region" description="Polar residues" evidence="1">
    <location>
        <begin position="74"/>
        <end position="83"/>
    </location>
</feature>
<evidence type="ECO:0000256" key="1">
    <source>
        <dbReference type="SAM" id="MobiDB-lite"/>
    </source>
</evidence>
<evidence type="ECO:0000313" key="3">
    <source>
        <dbReference type="Proteomes" id="UP001172155"/>
    </source>
</evidence>
<comment type="caution">
    <text evidence="2">The sequence shown here is derived from an EMBL/GenBank/DDBJ whole genome shotgun (WGS) entry which is preliminary data.</text>
</comment>
<keyword evidence="3" id="KW-1185">Reference proteome</keyword>
<organism evidence="2 3">
    <name type="scientific">Schizothecium vesticola</name>
    <dbReference type="NCBI Taxonomy" id="314040"/>
    <lineage>
        <taxon>Eukaryota</taxon>
        <taxon>Fungi</taxon>
        <taxon>Dikarya</taxon>
        <taxon>Ascomycota</taxon>
        <taxon>Pezizomycotina</taxon>
        <taxon>Sordariomycetes</taxon>
        <taxon>Sordariomycetidae</taxon>
        <taxon>Sordariales</taxon>
        <taxon>Schizotheciaceae</taxon>
        <taxon>Schizothecium</taxon>
    </lineage>
</organism>
<feature type="region of interest" description="Disordered" evidence="1">
    <location>
        <begin position="69"/>
        <end position="94"/>
    </location>
</feature>
<sequence length="257" mass="28735">MLALQHPPPPYHPHQHPTPPPRYTITVNMNTIKVLNLADCGSLSKPLNQKTQSPSHLSSRDYHDYHNSRRHTLAESTSRSVSPAPSKRTKVSSWFTRKPSTPCPKFQAFLFSVCCSHCATRNAAIKASTNKIICPFQSDFHTHHGRKGYLLESAPNPNPTPAEANEQRRKIKNKLARSNLGDVGERVLSIDLCGISKSSQQASLVLRRWMLDSYVAMDLDAADLGKELVDVWGLERALEEARVPFQWHTAVKSVLLG</sequence>
<gene>
    <name evidence="2" type="ORF">B0T18DRAFT_400973</name>
</gene>
<evidence type="ECO:0000313" key="2">
    <source>
        <dbReference type="EMBL" id="KAK0750753.1"/>
    </source>
</evidence>
<feature type="compositionally biased region" description="Pro residues" evidence="1">
    <location>
        <begin position="1"/>
        <end position="22"/>
    </location>
</feature>